<sequence>MTVRFESKILTRAQCIEAVRSGALPRPLVFTNGVFDILHRGHVSYLDEAAQLGASLVVAVNTDDSVRRLGKAPDRPLNGEQDRQAMLAALACVSAATVFEEDTPYELIEQLRPDVIVKGGDYDMATLKETALVQSWGGRAVAIPFRFQRSTTALVNAIRGTSGA</sequence>
<accession>V8QV40</accession>
<name>V8QV40_9BURK</name>
<organism evidence="4 5">
    <name type="scientific">Advenella kashmirensis W13003</name>
    <dbReference type="NCBI Taxonomy" id="1424334"/>
    <lineage>
        <taxon>Bacteria</taxon>
        <taxon>Pseudomonadati</taxon>
        <taxon>Pseudomonadota</taxon>
        <taxon>Betaproteobacteria</taxon>
        <taxon>Burkholderiales</taxon>
        <taxon>Alcaligenaceae</taxon>
    </lineage>
</organism>
<feature type="domain" description="Cytidyltransferase-like" evidence="3">
    <location>
        <begin position="30"/>
        <end position="129"/>
    </location>
</feature>
<dbReference type="SUPFAM" id="SSF52374">
    <property type="entry name" value="Nucleotidylyl transferase"/>
    <property type="match status" value="1"/>
</dbReference>
<keyword evidence="5" id="KW-1185">Reference proteome</keyword>
<gene>
    <name evidence="4" type="ORF">W822_10215</name>
</gene>
<dbReference type="AlphaFoldDB" id="V8QV40"/>
<proteinExistence type="predicted"/>
<evidence type="ECO:0000256" key="2">
    <source>
        <dbReference type="ARBA" id="ARBA00022695"/>
    </source>
</evidence>
<protein>
    <submittedName>
        <fullName evidence="4">Aut protein</fullName>
    </submittedName>
</protein>
<dbReference type="Gene3D" id="3.40.50.620">
    <property type="entry name" value="HUPs"/>
    <property type="match status" value="1"/>
</dbReference>
<dbReference type="STRING" id="1424334.W822_10215"/>
<dbReference type="InterPro" id="IPR014729">
    <property type="entry name" value="Rossmann-like_a/b/a_fold"/>
</dbReference>
<reference evidence="4 5" key="1">
    <citation type="journal article" date="2014" name="Genome Announc.">
        <title>Draft Genome Sequence of Advenella kashmirensis Strain W13003, a Polycyclic Aromatic Hydrocarbon-Degrading Bacterium.</title>
        <authorList>
            <person name="Wang X."/>
            <person name="Jin D."/>
            <person name="Zhou L."/>
            <person name="Wu L."/>
            <person name="An W."/>
            <person name="Zhao L."/>
        </authorList>
    </citation>
    <scope>NUCLEOTIDE SEQUENCE [LARGE SCALE GENOMIC DNA]</scope>
    <source>
        <strain evidence="4 5">W13003</strain>
    </source>
</reference>
<dbReference type="PATRIC" id="fig|1424334.3.peg.2049"/>
<keyword evidence="2" id="KW-0548">Nucleotidyltransferase</keyword>
<dbReference type="NCBIfam" id="TIGR00125">
    <property type="entry name" value="cyt_tran_rel"/>
    <property type="match status" value="1"/>
</dbReference>
<dbReference type="PANTHER" id="PTHR43793:SF2">
    <property type="entry name" value="BIFUNCTIONAL PROTEIN HLDE"/>
    <property type="match status" value="1"/>
</dbReference>
<evidence type="ECO:0000313" key="4">
    <source>
        <dbReference type="EMBL" id="ETF03170.1"/>
    </source>
</evidence>
<evidence type="ECO:0000313" key="5">
    <source>
        <dbReference type="Proteomes" id="UP000018733"/>
    </source>
</evidence>
<dbReference type="EMBL" id="AYXT01000009">
    <property type="protein sequence ID" value="ETF03170.1"/>
    <property type="molecule type" value="Genomic_DNA"/>
</dbReference>
<dbReference type="InterPro" id="IPR050385">
    <property type="entry name" value="Archaeal_FAD_synthase"/>
</dbReference>
<evidence type="ECO:0000256" key="1">
    <source>
        <dbReference type="ARBA" id="ARBA00022679"/>
    </source>
</evidence>
<dbReference type="PANTHER" id="PTHR43793">
    <property type="entry name" value="FAD SYNTHASE"/>
    <property type="match status" value="1"/>
</dbReference>
<dbReference type="GO" id="GO:0016779">
    <property type="term" value="F:nucleotidyltransferase activity"/>
    <property type="evidence" value="ECO:0007669"/>
    <property type="project" value="UniProtKB-KW"/>
</dbReference>
<dbReference type="Pfam" id="PF01467">
    <property type="entry name" value="CTP_transf_like"/>
    <property type="match status" value="1"/>
</dbReference>
<dbReference type="Proteomes" id="UP000018733">
    <property type="component" value="Unassembled WGS sequence"/>
</dbReference>
<evidence type="ECO:0000259" key="3">
    <source>
        <dbReference type="Pfam" id="PF01467"/>
    </source>
</evidence>
<dbReference type="InterPro" id="IPR004821">
    <property type="entry name" value="Cyt_trans-like"/>
</dbReference>
<dbReference type="eggNOG" id="COG0615">
    <property type="taxonomic scope" value="Bacteria"/>
</dbReference>
<comment type="caution">
    <text evidence="4">The sequence shown here is derived from an EMBL/GenBank/DDBJ whole genome shotgun (WGS) entry which is preliminary data.</text>
</comment>
<keyword evidence="1" id="KW-0808">Transferase</keyword>
<dbReference type="HOGENOM" id="CLU_034585_2_0_4"/>